<evidence type="ECO:0000259" key="1">
    <source>
        <dbReference type="PROSITE" id="PS50106"/>
    </source>
</evidence>
<name>A0A7C3Z198_9BACT</name>
<comment type="caution">
    <text evidence="2">The sequence shown here is derived from an EMBL/GenBank/DDBJ whole genome shotgun (WGS) entry which is preliminary data.</text>
</comment>
<dbReference type="SMART" id="SM00228">
    <property type="entry name" value="PDZ"/>
    <property type="match status" value="1"/>
</dbReference>
<dbReference type="SUPFAM" id="SSF50156">
    <property type="entry name" value="PDZ domain-like"/>
    <property type="match status" value="1"/>
</dbReference>
<dbReference type="Gene3D" id="2.30.42.10">
    <property type="match status" value="1"/>
</dbReference>
<proteinExistence type="predicted"/>
<accession>A0A7C3Z198</accession>
<dbReference type="InterPro" id="IPR036034">
    <property type="entry name" value="PDZ_sf"/>
</dbReference>
<dbReference type="PROSITE" id="PS50106">
    <property type="entry name" value="PDZ"/>
    <property type="match status" value="1"/>
</dbReference>
<organism evidence="2">
    <name type="scientific">Desulfobacca acetoxidans</name>
    <dbReference type="NCBI Taxonomy" id="60893"/>
    <lineage>
        <taxon>Bacteria</taxon>
        <taxon>Pseudomonadati</taxon>
        <taxon>Thermodesulfobacteriota</taxon>
        <taxon>Desulfobaccia</taxon>
        <taxon>Desulfobaccales</taxon>
        <taxon>Desulfobaccaceae</taxon>
        <taxon>Desulfobacca</taxon>
    </lineage>
</organism>
<dbReference type="Pfam" id="PF17820">
    <property type="entry name" value="PDZ_6"/>
    <property type="match status" value="1"/>
</dbReference>
<dbReference type="AlphaFoldDB" id="A0A7C3Z198"/>
<sequence length="294" mass="31108">MKRFGFISVLVLICIILGGTRGVKAAKTTIPVASRYFANVEEAAQALQGILSQVQIVKMLPSESGGYEATPLPLQAFTLGPKTLTLHYKVPKIREGSGVIYSRPLPLHFSTQTSEEAAETKTFALSQIRLSQGIMAPDATDPSWSLWVVVPGGGGLPDITTLRTTSQGNAEVLYNALRSLMAAAGNPALAGERFPPTLSFVRTQPVREQPQSPRLGFSVTPAPSGSGLKITEIQPGGPAAQGGLMVGDVVSALNGRPVNDPGQLAAALQPQENLFTVLREGKTLKIRIITPVSF</sequence>
<dbReference type="InterPro" id="IPR001478">
    <property type="entry name" value="PDZ"/>
</dbReference>
<evidence type="ECO:0000313" key="2">
    <source>
        <dbReference type="EMBL" id="HGF34226.1"/>
    </source>
</evidence>
<reference evidence="2" key="1">
    <citation type="journal article" date="2020" name="mSystems">
        <title>Genome- and Community-Level Interaction Insights into Carbon Utilization and Element Cycling Functions of Hydrothermarchaeota in Hydrothermal Sediment.</title>
        <authorList>
            <person name="Zhou Z."/>
            <person name="Liu Y."/>
            <person name="Xu W."/>
            <person name="Pan J."/>
            <person name="Luo Z.H."/>
            <person name="Li M."/>
        </authorList>
    </citation>
    <scope>NUCLEOTIDE SEQUENCE [LARGE SCALE GENOMIC DNA]</scope>
    <source>
        <strain evidence="2">SpSt-897</strain>
    </source>
</reference>
<gene>
    <name evidence="2" type="ORF">ENW96_07540</name>
</gene>
<protein>
    <submittedName>
        <fullName evidence="2">PDZ domain-containing protein</fullName>
    </submittedName>
</protein>
<dbReference type="EMBL" id="DTMF01000190">
    <property type="protein sequence ID" value="HGF34226.1"/>
    <property type="molecule type" value="Genomic_DNA"/>
</dbReference>
<feature type="domain" description="PDZ" evidence="1">
    <location>
        <begin position="203"/>
        <end position="260"/>
    </location>
</feature>
<dbReference type="InterPro" id="IPR041489">
    <property type="entry name" value="PDZ_6"/>
</dbReference>